<dbReference type="EMBL" id="QEAN01000266">
    <property type="protein sequence ID" value="TPX41564.1"/>
    <property type="molecule type" value="Genomic_DNA"/>
</dbReference>
<dbReference type="Proteomes" id="UP000317494">
    <property type="component" value="Unassembled WGS sequence"/>
</dbReference>
<feature type="compositionally biased region" description="Polar residues" evidence="5">
    <location>
        <begin position="1"/>
        <end position="12"/>
    </location>
</feature>
<gene>
    <name evidence="7" type="ORF">SeMB42_g05520</name>
</gene>
<proteinExistence type="predicted"/>
<keyword evidence="2 4" id="KW-0175">Coiled coil</keyword>
<evidence type="ECO:0000313" key="7">
    <source>
        <dbReference type="EMBL" id="TPX41564.1"/>
    </source>
</evidence>
<keyword evidence="3" id="KW-0966">Cell projection</keyword>
<sequence>MTATAQSANDTPASIRSSKASRASKGQQTKSKTTSQANLVPSKSAKSSSTALARSATGSASTSASTSTSAAKTPSSGKSRGNSSRLASAPSQTSSIGSIAPKSKVASRAASKTVLDEPPAAIAAIAVGGEADAEGKPDELVPTQVSDNVAVSDPEPMLRITHSLADLPALLSADDPPPLDDTSQDNQHTRTPLSQHLQSDILNSPIPTALPLPIDAVTFTNTDPNIDPDFDCMGFSLGASLYNRGELLDAIRDCLDRRETLRRTNIALQAKLAEYFRRRRAEDSRESEKSTTDYETRYAACLAAIAEMTDKRALHSAAHTKTVADLTARRDALILDSETRASEFTLYRRAVARDSENSRDGSSIPPKQIDAFEALAARKNIDVSAVQLEHIRLKNRLKRCEVALKQREELADGLHLIDFEQLKIENQAYNEKIEERNEELLKLRKKITTVVQVLTHVREKLQFVQTENRSLASQMCDIDALVSARRDVLPLLKRRREQLKQNGAELKNKHGLLGNHDLLRDHELKVDATEKISQKLQELKQRHDNLRFELQKVKRELAKHLILKQHQYSVPS</sequence>
<evidence type="ECO:0000256" key="2">
    <source>
        <dbReference type="ARBA" id="ARBA00023054"/>
    </source>
</evidence>
<reference evidence="7 8" key="1">
    <citation type="journal article" date="2019" name="Sci. Rep.">
        <title>Comparative genomics of chytrid fungi reveal insights into the obligate biotrophic and pathogenic lifestyle of Synchytrium endobioticum.</title>
        <authorList>
            <person name="van de Vossenberg B.T.L.H."/>
            <person name="Warris S."/>
            <person name="Nguyen H.D.T."/>
            <person name="van Gent-Pelzer M.P.E."/>
            <person name="Joly D.L."/>
            <person name="van de Geest H.C."/>
            <person name="Bonants P.J.M."/>
            <person name="Smith D.S."/>
            <person name="Levesque C.A."/>
            <person name="van der Lee T.A.J."/>
        </authorList>
    </citation>
    <scope>NUCLEOTIDE SEQUENCE [LARGE SCALE GENOMIC DNA]</scope>
    <source>
        <strain evidence="7 8">MB42</strain>
    </source>
</reference>
<feature type="compositionally biased region" description="Polar residues" evidence="5">
    <location>
        <begin position="80"/>
        <end position="97"/>
    </location>
</feature>
<dbReference type="InterPro" id="IPR051885">
    <property type="entry name" value="CC_CF"/>
</dbReference>
<dbReference type="InterPro" id="IPR025254">
    <property type="entry name" value="CCDC113/CCDC96_CC"/>
</dbReference>
<dbReference type="STRING" id="286115.A0A507CQZ9"/>
<dbReference type="PANTHER" id="PTHR15654:SF1">
    <property type="entry name" value="COILED-COIL DOMAIN-CONTAINING PROTEIN 96"/>
    <property type="match status" value="1"/>
</dbReference>
<feature type="compositionally biased region" description="Low complexity" evidence="5">
    <location>
        <begin position="42"/>
        <end position="79"/>
    </location>
</feature>
<feature type="compositionally biased region" description="Polar residues" evidence="5">
    <location>
        <begin position="26"/>
        <end position="41"/>
    </location>
</feature>
<dbReference type="AlphaFoldDB" id="A0A507CQZ9"/>
<accession>A0A507CQZ9</accession>
<evidence type="ECO:0000256" key="4">
    <source>
        <dbReference type="SAM" id="Coils"/>
    </source>
</evidence>
<evidence type="ECO:0000259" key="6">
    <source>
        <dbReference type="Pfam" id="PF13870"/>
    </source>
</evidence>
<comment type="subcellular location">
    <subcellularLocation>
        <location evidence="1">Cell projection</location>
        <location evidence="1">Cilium</location>
    </subcellularLocation>
</comment>
<dbReference type="Pfam" id="PF13870">
    <property type="entry name" value="CCDC113_CCDC96_CC"/>
    <property type="match status" value="1"/>
</dbReference>
<dbReference type="GO" id="GO:0005930">
    <property type="term" value="C:axoneme"/>
    <property type="evidence" value="ECO:0007669"/>
    <property type="project" value="TreeGrafter"/>
</dbReference>
<feature type="coiled-coil region" evidence="4">
    <location>
        <begin position="419"/>
        <end position="450"/>
    </location>
</feature>
<dbReference type="VEuPathDB" id="FungiDB:SeMB42_g05520"/>
<dbReference type="PANTHER" id="PTHR15654">
    <property type="entry name" value="COILED-COIL DOMAIN-CONTAINING PROTEIN 113-RELATED"/>
    <property type="match status" value="1"/>
</dbReference>
<feature type="compositionally biased region" description="Low complexity" evidence="5">
    <location>
        <begin position="13"/>
        <end position="25"/>
    </location>
</feature>
<evidence type="ECO:0000256" key="5">
    <source>
        <dbReference type="SAM" id="MobiDB-lite"/>
    </source>
</evidence>
<feature type="domain" description="CCDC113/CCDC96 coiled-coil" evidence="6">
    <location>
        <begin position="378"/>
        <end position="550"/>
    </location>
</feature>
<dbReference type="GO" id="GO:0060271">
    <property type="term" value="P:cilium assembly"/>
    <property type="evidence" value="ECO:0007669"/>
    <property type="project" value="TreeGrafter"/>
</dbReference>
<evidence type="ECO:0000256" key="3">
    <source>
        <dbReference type="ARBA" id="ARBA00023273"/>
    </source>
</evidence>
<evidence type="ECO:0000313" key="8">
    <source>
        <dbReference type="Proteomes" id="UP000317494"/>
    </source>
</evidence>
<feature type="region of interest" description="Disordered" evidence="5">
    <location>
        <begin position="169"/>
        <end position="193"/>
    </location>
</feature>
<keyword evidence="8" id="KW-1185">Reference proteome</keyword>
<dbReference type="GO" id="GO:0036064">
    <property type="term" value="C:ciliary basal body"/>
    <property type="evidence" value="ECO:0007669"/>
    <property type="project" value="TreeGrafter"/>
</dbReference>
<feature type="coiled-coil region" evidence="4">
    <location>
        <begin position="489"/>
        <end position="556"/>
    </location>
</feature>
<feature type="compositionally biased region" description="Polar residues" evidence="5">
    <location>
        <begin position="184"/>
        <end position="193"/>
    </location>
</feature>
<comment type="caution">
    <text evidence="7">The sequence shown here is derived from an EMBL/GenBank/DDBJ whole genome shotgun (WGS) entry which is preliminary data.</text>
</comment>
<protein>
    <recommendedName>
        <fullName evidence="6">CCDC113/CCDC96 coiled-coil domain-containing protein</fullName>
    </recommendedName>
</protein>
<feature type="region of interest" description="Disordered" evidence="5">
    <location>
        <begin position="1"/>
        <end position="119"/>
    </location>
</feature>
<organism evidence="7 8">
    <name type="scientific">Synchytrium endobioticum</name>
    <dbReference type="NCBI Taxonomy" id="286115"/>
    <lineage>
        <taxon>Eukaryota</taxon>
        <taxon>Fungi</taxon>
        <taxon>Fungi incertae sedis</taxon>
        <taxon>Chytridiomycota</taxon>
        <taxon>Chytridiomycota incertae sedis</taxon>
        <taxon>Chytridiomycetes</taxon>
        <taxon>Synchytriales</taxon>
        <taxon>Synchytriaceae</taxon>
        <taxon>Synchytrium</taxon>
    </lineage>
</organism>
<evidence type="ECO:0000256" key="1">
    <source>
        <dbReference type="ARBA" id="ARBA00004138"/>
    </source>
</evidence>
<name>A0A507CQZ9_9FUNG</name>